<name>A0A6I3SS91_9BURK</name>
<dbReference type="OrthoDB" id="6637817at2"/>
<reference evidence="2" key="1">
    <citation type="journal article" date="2014" name="Int. J. Syst. Evol. Microbiol.">
        <title>Complete genome of a new Firmicutes species belonging to the dominant human colonic microbiota ('Ruminococcus bicirculans') reveals two chromosomes and a selective capacity to utilize plant glucans.</title>
        <authorList>
            <consortium name="NISC Comparative Sequencing Program"/>
            <person name="Wegmann U."/>
            <person name="Louis P."/>
            <person name="Goesmann A."/>
            <person name="Henrissat B."/>
            <person name="Duncan S.H."/>
            <person name="Flint H.J."/>
        </authorList>
    </citation>
    <scope>NUCLEOTIDE SEQUENCE</scope>
    <source>
        <strain evidence="2">CGMCC 1.15931</strain>
    </source>
</reference>
<organism evidence="3 4">
    <name type="scientific">Pseudoduganella buxea</name>
    <dbReference type="NCBI Taxonomy" id="1949069"/>
    <lineage>
        <taxon>Bacteria</taxon>
        <taxon>Pseudomonadati</taxon>
        <taxon>Pseudomonadota</taxon>
        <taxon>Betaproteobacteria</taxon>
        <taxon>Burkholderiales</taxon>
        <taxon>Oxalobacteraceae</taxon>
        <taxon>Telluria group</taxon>
        <taxon>Pseudoduganella</taxon>
    </lineage>
</organism>
<dbReference type="Proteomes" id="UP000622638">
    <property type="component" value="Unassembled WGS sequence"/>
</dbReference>
<dbReference type="RefSeq" id="WP_155469281.1">
    <property type="nucleotide sequence ID" value="NZ_BMKG01000007.1"/>
</dbReference>
<feature type="region of interest" description="Disordered" evidence="1">
    <location>
        <begin position="131"/>
        <end position="150"/>
    </location>
</feature>
<dbReference type="EMBL" id="WNKZ01000007">
    <property type="protein sequence ID" value="MTV51934.1"/>
    <property type="molecule type" value="Genomic_DNA"/>
</dbReference>
<proteinExistence type="predicted"/>
<dbReference type="Proteomes" id="UP000430634">
    <property type="component" value="Unassembled WGS sequence"/>
</dbReference>
<sequence length="150" mass="15705">MTPQQAAHIIEQLALGTDPRSGATLAEGDACTAPEVIRALFLVRNALRAEPPPEPARAARKGPVVRNGVALPNVGKKWTGDDVDTLLQQFEAGTPLTQIATQLGRTDGSIVARLVHAGLLPDRDLGYAMLKGQKQGGAGGQERPGDISRG</sequence>
<comment type="caution">
    <text evidence="3">The sequence shown here is derived from an EMBL/GenBank/DDBJ whole genome shotgun (WGS) entry which is preliminary data.</text>
</comment>
<evidence type="ECO:0000313" key="5">
    <source>
        <dbReference type="Proteomes" id="UP000622638"/>
    </source>
</evidence>
<reference evidence="5" key="2">
    <citation type="journal article" date="2019" name="Int. J. Syst. Evol. Microbiol.">
        <title>The Global Catalogue of Microorganisms (GCM) 10K type strain sequencing project: providing services to taxonomists for standard genome sequencing and annotation.</title>
        <authorList>
            <consortium name="The Broad Institute Genomics Platform"/>
            <consortium name="The Broad Institute Genome Sequencing Center for Infectious Disease"/>
            <person name="Wu L."/>
            <person name="Ma J."/>
        </authorList>
    </citation>
    <scope>NUCLEOTIDE SEQUENCE [LARGE SCALE GENOMIC DNA]</scope>
    <source>
        <strain evidence="5">CGMCC 1.15931</strain>
    </source>
</reference>
<keyword evidence="5" id="KW-1185">Reference proteome</keyword>
<dbReference type="EMBL" id="BMKG01000007">
    <property type="protein sequence ID" value="GGB97328.1"/>
    <property type="molecule type" value="Genomic_DNA"/>
</dbReference>
<gene>
    <name evidence="2" type="ORF">GCM10011572_19050</name>
    <name evidence="3" type="ORF">GM672_04210</name>
</gene>
<protein>
    <submittedName>
        <fullName evidence="3">Uncharacterized protein</fullName>
    </submittedName>
</protein>
<reference evidence="3 4" key="3">
    <citation type="submission" date="2019-11" db="EMBL/GenBank/DDBJ databases">
        <title>Type strains purchased from KCTC, JCM and DSMZ.</title>
        <authorList>
            <person name="Lu H."/>
        </authorList>
    </citation>
    <scope>NUCLEOTIDE SEQUENCE [LARGE SCALE GENOMIC DNA]</scope>
    <source>
        <strain evidence="3 4">KCTC 52429</strain>
    </source>
</reference>
<evidence type="ECO:0000256" key="1">
    <source>
        <dbReference type="SAM" id="MobiDB-lite"/>
    </source>
</evidence>
<reference evidence="2" key="4">
    <citation type="submission" date="2024-05" db="EMBL/GenBank/DDBJ databases">
        <authorList>
            <person name="Sun Q."/>
            <person name="Zhou Y."/>
        </authorList>
    </citation>
    <scope>NUCLEOTIDE SEQUENCE</scope>
    <source>
        <strain evidence="2">CGMCC 1.15931</strain>
    </source>
</reference>
<evidence type="ECO:0000313" key="4">
    <source>
        <dbReference type="Proteomes" id="UP000430634"/>
    </source>
</evidence>
<evidence type="ECO:0000313" key="2">
    <source>
        <dbReference type="EMBL" id="GGB97328.1"/>
    </source>
</evidence>
<dbReference type="AlphaFoldDB" id="A0A6I3SS91"/>
<evidence type="ECO:0000313" key="3">
    <source>
        <dbReference type="EMBL" id="MTV51934.1"/>
    </source>
</evidence>
<accession>A0A6I3SS91</accession>